<dbReference type="Proteomes" id="UP000821865">
    <property type="component" value="Chromosome 2"/>
</dbReference>
<accession>A0ACB8DDJ3</accession>
<evidence type="ECO:0000313" key="1">
    <source>
        <dbReference type="EMBL" id="KAH7966184.1"/>
    </source>
</evidence>
<sequence length="87" mass="9938">MEYSTEVLLNAVKEYPFLYNKRHADFKDRMKKDLAWLEIGKIFGIFSVLCSSEDADTSCMETQQELHEVYSCLSNDSDAGGSACRQE</sequence>
<name>A0ACB8DDJ3_DERSI</name>
<evidence type="ECO:0000313" key="2">
    <source>
        <dbReference type="Proteomes" id="UP000821865"/>
    </source>
</evidence>
<gene>
    <name evidence="1" type="ORF">HPB49_014196</name>
</gene>
<keyword evidence="2" id="KW-1185">Reference proteome</keyword>
<organism evidence="1 2">
    <name type="scientific">Dermacentor silvarum</name>
    <name type="common">Tick</name>
    <dbReference type="NCBI Taxonomy" id="543639"/>
    <lineage>
        <taxon>Eukaryota</taxon>
        <taxon>Metazoa</taxon>
        <taxon>Ecdysozoa</taxon>
        <taxon>Arthropoda</taxon>
        <taxon>Chelicerata</taxon>
        <taxon>Arachnida</taxon>
        <taxon>Acari</taxon>
        <taxon>Parasitiformes</taxon>
        <taxon>Ixodida</taxon>
        <taxon>Ixodoidea</taxon>
        <taxon>Ixodidae</taxon>
        <taxon>Rhipicephalinae</taxon>
        <taxon>Dermacentor</taxon>
    </lineage>
</organism>
<protein>
    <submittedName>
        <fullName evidence="1">Uncharacterized protein</fullName>
    </submittedName>
</protein>
<reference evidence="1" key="1">
    <citation type="submission" date="2020-05" db="EMBL/GenBank/DDBJ databases">
        <title>Large-scale comparative analyses of tick genomes elucidate their genetic diversity and vector capacities.</title>
        <authorList>
            <person name="Jia N."/>
            <person name="Wang J."/>
            <person name="Shi W."/>
            <person name="Du L."/>
            <person name="Sun Y."/>
            <person name="Zhan W."/>
            <person name="Jiang J."/>
            <person name="Wang Q."/>
            <person name="Zhang B."/>
            <person name="Ji P."/>
            <person name="Sakyi L.B."/>
            <person name="Cui X."/>
            <person name="Yuan T."/>
            <person name="Jiang B."/>
            <person name="Yang W."/>
            <person name="Lam T.T.-Y."/>
            <person name="Chang Q."/>
            <person name="Ding S."/>
            <person name="Wang X."/>
            <person name="Zhu J."/>
            <person name="Ruan X."/>
            <person name="Zhao L."/>
            <person name="Wei J."/>
            <person name="Que T."/>
            <person name="Du C."/>
            <person name="Cheng J."/>
            <person name="Dai P."/>
            <person name="Han X."/>
            <person name="Huang E."/>
            <person name="Gao Y."/>
            <person name="Liu J."/>
            <person name="Shao H."/>
            <person name="Ye R."/>
            <person name="Li L."/>
            <person name="Wei W."/>
            <person name="Wang X."/>
            <person name="Wang C."/>
            <person name="Yang T."/>
            <person name="Huo Q."/>
            <person name="Li W."/>
            <person name="Guo W."/>
            <person name="Chen H."/>
            <person name="Zhou L."/>
            <person name="Ni X."/>
            <person name="Tian J."/>
            <person name="Zhou Y."/>
            <person name="Sheng Y."/>
            <person name="Liu T."/>
            <person name="Pan Y."/>
            <person name="Xia L."/>
            <person name="Li J."/>
            <person name="Zhao F."/>
            <person name="Cao W."/>
        </authorList>
    </citation>
    <scope>NUCLEOTIDE SEQUENCE</scope>
    <source>
        <strain evidence="1">Dsil-2018</strain>
    </source>
</reference>
<dbReference type="EMBL" id="CM023471">
    <property type="protein sequence ID" value="KAH7966184.1"/>
    <property type="molecule type" value="Genomic_DNA"/>
</dbReference>
<proteinExistence type="predicted"/>
<comment type="caution">
    <text evidence="1">The sequence shown here is derived from an EMBL/GenBank/DDBJ whole genome shotgun (WGS) entry which is preliminary data.</text>
</comment>